<dbReference type="AlphaFoldDB" id="A0AAW9CPF8"/>
<evidence type="ECO:0000256" key="1">
    <source>
        <dbReference type="SAM" id="MobiDB-lite"/>
    </source>
</evidence>
<accession>A0AAW9CPF8</accession>
<proteinExistence type="predicted"/>
<feature type="compositionally biased region" description="Basic residues" evidence="1">
    <location>
        <begin position="35"/>
        <end position="45"/>
    </location>
</feature>
<gene>
    <name evidence="2" type="ORF">C7S16_5567</name>
</gene>
<organism evidence="2 3">
    <name type="scientific">Burkholderia thailandensis</name>
    <dbReference type="NCBI Taxonomy" id="57975"/>
    <lineage>
        <taxon>Bacteria</taxon>
        <taxon>Pseudomonadati</taxon>
        <taxon>Pseudomonadota</taxon>
        <taxon>Betaproteobacteria</taxon>
        <taxon>Burkholderiales</taxon>
        <taxon>Burkholderiaceae</taxon>
        <taxon>Burkholderia</taxon>
        <taxon>pseudomallei group</taxon>
    </lineage>
</organism>
<evidence type="ECO:0000313" key="3">
    <source>
        <dbReference type="Proteomes" id="UP001272137"/>
    </source>
</evidence>
<dbReference type="Proteomes" id="UP001272137">
    <property type="component" value="Unassembled WGS sequence"/>
</dbReference>
<comment type="caution">
    <text evidence="2">The sequence shown here is derived from an EMBL/GenBank/DDBJ whole genome shotgun (WGS) entry which is preliminary data.</text>
</comment>
<feature type="region of interest" description="Disordered" evidence="1">
    <location>
        <begin position="1"/>
        <end position="45"/>
    </location>
</feature>
<protein>
    <submittedName>
        <fullName evidence="2">Uncharacterized protein</fullName>
    </submittedName>
</protein>
<evidence type="ECO:0000313" key="2">
    <source>
        <dbReference type="EMBL" id="MDW9251476.1"/>
    </source>
</evidence>
<sequence>MRRTARATGTTSAARRIEADRKPDGDPSQGARAGTQRRTRIPRPF</sequence>
<name>A0AAW9CPF8_BURTH</name>
<feature type="compositionally biased region" description="Basic and acidic residues" evidence="1">
    <location>
        <begin position="15"/>
        <end position="25"/>
    </location>
</feature>
<feature type="compositionally biased region" description="Low complexity" evidence="1">
    <location>
        <begin position="1"/>
        <end position="14"/>
    </location>
</feature>
<dbReference type="EMBL" id="QXCT01000001">
    <property type="protein sequence ID" value="MDW9251476.1"/>
    <property type="molecule type" value="Genomic_DNA"/>
</dbReference>
<reference evidence="2" key="1">
    <citation type="submission" date="2018-08" db="EMBL/GenBank/DDBJ databases">
        <title>Identification of Burkholderia cepacia strains that express a Burkholderia pseudomallei-like capsular polysaccharide.</title>
        <authorList>
            <person name="Burtnick M.N."/>
            <person name="Vongsouvath M."/>
            <person name="Newton P."/>
            <person name="Wuthiekanun V."/>
            <person name="Limmathurotsakul D."/>
            <person name="Brett P.J."/>
            <person name="Chantratita N."/>
            <person name="Dance D.A."/>
        </authorList>
    </citation>
    <scope>NUCLEOTIDE SEQUENCE</scope>
    <source>
        <strain evidence="2">SBXCC001</strain>
    </source>
</reference>